<protein>
    <submittedName>
        <fullName evidence="2">Domain of uncharacterized function(DUF2779)</fullName>
    </submittedName>
</protein>
<proteinExistence type="predicted"/>
<gene>
    <name evidence="2" type="ORF">NCTC10194_00028</name>
</gene>
<dbReference type="Proteomes" id="UP000290815">
    <property type="component" value="Chromosome"/>
</dbReference>
<evidence type="ECO:0000313" key="2">
    <source>
        <dbReference type="EMBL" id="VEU70034.1"/>
    </source>
</evidence>
<organism evidence="2 3">
    <name type="scientific">Mycoplasmopsis glycophila</name>
    <dbReference type="NCBI Taxonomy" id="171285"/>
    <lineage>
        <taxon>Bacteria</taxon>
        <taxon>Bacillati</taxon>
        <taxon>Mycoplasmatota</taxon>
        <taxon>Mycoplasmoidales</taxon>
        <taxon>Metamycoplasmataceae</taxon>
        <taxon>Mycoplasmopsis</taxon>
    </lineage>
</organism>
<dbReference type="Pfam" id="PF11074">
    <property type="entry name" value="DUF2779"/>
    <property type="match status" value="1"/>
</dbReference>
<dbReference type="AlphaFoldDB" id="A0A449AU28"/>
<dbReference type="RefSeq" id="WP_052353031.1">
    <property type="nucleotide sequence ID" value="NZ_LR215024.1"/>
</dbReference>
<dbReference type="NCBIfam" id="NF045869">
    <property type="entry name" value="UU173_fam"/>
    <property type="match status" value="1"/>
</dbReference>
<name>A0A449AU28_9BACT</name>
<evidence type="ECO:0000259" key="1">
    <source>
        <dbReference type="Pfam" id="PF11074"/>
    </source>
</evidence>
<accession>A0A449AU28</accession>
<reference evidence="2 3" key="1">
    <citation type="submission" date="2019-01" db="EMBL/GenBank/DDBJ databases">
        <authorList>
            <consortium name="Pathogen Informatics"/>
        </authorList>
    </citation>
    <scope>NUCLEOTIDE SEQUENCE [LARGE SCALE GENOMIC DNA]</scope>
    <source>
        <strain evidence="2 3">NCTC10194</strain>
    </source>
</reference>
<dbReference type="InterPro" id="IPR021301">
    <property type="entry name" value="DUF2779"/>
</dbReference>
<dbReference type="EMBL" id="LR215024">
    <property type="protein sequence ID" value="VEU70034.1"/>
    <property type="molecule type" value="Genomic_DNA"/>
</dbReference>
<evidence type="ECO:0000313" key="3">
    <source>
        <dbReference type="Proteomes" id="UP000290815"/>
    </source>
</evidence>
<keyword evidence="3" id="KW-1185">Reference proteome</keyword>
<dbReference type="KEGG" id="mgly:NCTC10194_00028"/>
<sequence length="851" mass="101263">MNNNEHQIKWSNFKKIFDKNPVLIFETNESLLEKIPKTFDFDSEDEIDEDEQQEEVFSEEEIETLIEKNLWKEAEFNAKSYEEISHNFDWFDIDDQKNTAEFEEKYIVVKANAFNKYKLKAIEFYLNKNKINPSKVKYISIKNNLEARIALTKEMLSNIDVDVIINPCFETKIQYKDKTLVFQLNNSIYDKKAKKIIDINYRSTTLVTDNYKCLYTYLCLKKNEETKDLLEDYSVIIIDPLVKTNKNFLKNEIIFYEAFASVYNENKTTSKSEELSVLKKILIDSGLIALYDVATNTFDTKNSKFTFFNTVKYNNALNWKNTWPKGESTIKYQQFDSLFQMQEGYAKNNGYIFETPLEIIDFYPSFEYFYEYLNKTIDEFKDKKLNREALKYFCFSSGDFKNNSKKFALDIHKHKEWFEERAFDYKFLNKKYEDEAKTNDRDKYSSKYAGIRLPKYILKDPELKNALLNYLVGEDYAKLSGNYYNLGQIIGKDFIDFKNKKFFETDDYFNFNIANFIRKLHIKDARVVWYDYEGFSELFPIMDHLNPYNQIINQVSVIVTKNGQEEKCVNIVKDTKNIKLQDLCEMIEEIYSNKADYFVVFNKNYENTRNKEILEFVRKSLNDLTLDNVNHDVKERAKEFANWFFTKYSGIEDFAEIINHINNNTIDLADCFATKDIKKVAQIMNFNQDKIDEYYLFAAKDGKIINEDTKGEDFVKKNSATFQKMMISIKFLKYFFSIKKIEKYITENKIILRNMIKPYSSLKEVQKGTDAMEKAIQRYLGSIGDNLWNDVFVPNLKIYCENDVRAMMMVYDFVIELIKSAHPEIVEYEYKLKDENDWYIIENNKIKTIKL</sequence>
<feature type="domain" description="DUF2779" evidence="1">
    <location>
        <begin position="528"/>
        <end position="675"/>
    </location>
</feature>